<keyword evidence="1" id="KW-0732">Signal</keyword>
<dbReference type="InterPro" id="IPR043519">
    <property type="entry name" value="NT_sf"/>
</dbReference>
<evidence type="ECO:0000313" key="4">
    <source>
        <dbReference type="Proteomes" id="UP001202831"/>
    </source>
</evidence>
<sequence>MNKLFRSLLVLMVVLSAKAGIAAPVGLTLTTLLSAPAHHQTQRPAPGWDRLGLTQLRRSGAHNTCQSSSDLNTLYLDAPHAQAELTQLLYLTAENSRTQPIVGQIKSRERAEQKVAGKLEGDASRLTDIVRGSIIADSLEDLMASFHQLEQQARVVQLKNRFAEPKRSGYRDLNLLIELPETGMIAEVQLHLRKIADIKSGIEHQVYQEVQGIEYRASQQSRALTELERARIVRLQQDSHKLYHKAWLHYKRQDEQLKVA</sequence>
<gene>
    <name evidence="3" type="ORF">L2725_19085</name>
</gene>
<protein>
    <submittedName>
        <fullName evidence="3">RelA/SpoT domain-containing protein</fullName>
    </submittedName>
</protein>
<organism evidence="3 4">
    <name type="scientific">Shewanella corallii</name>
    <dbReference type="NCBI Taxonomy" id="560080"/>
    <lineage>
        <taxon>Bacteria</taxon>
        <taxon>Pseudomonadati</taxon>
        <taxon>Pseudomonadota</taxon>
        <taxon>Gammaproteobacteria</taxon>
        <taxon>Alteromonadales</taxon>
        <taxon>Shewanellaceae</taxon>
        <taxon>Shewanella</taxon>
    </lineage>
</organism>
<accession>A0ABT0NBJ1</accession>
<dbReference type="RefSeq" id="WP_249250411.1">
    <property type="nucleotide sequence ID" value="NZ_JAKIKT010000009.1"/>
</dbReference>
<dbReference type="SUPFAM" id="SSF81301">
    <property type="entry name" value="Nucleotidyltransferase"/>
    <property type="match status" value="1"/>
</dbReference>
<reference evidence="3 4" key="1">
    <citation type="submission" date="2022-01" db="EMBL/GenBank/DDBJ databases">
        <title>Whole genome-based taxonomy of the Shewanellaceae.</title>
        <authorList>
            <person name="Martin-Rodriguez A.J."/>
        </authorList>
    </citation>
    <scope>NUCLEOTIDE SEQUENCE [LARGE SCALE GENOMIC DNA]</scope>
    <source>
        <strain evidence="3 4">DSM 21332</strain>
    </source>
</reference>
<dbReference type="Pfam" id="PF04607">
    <property type="entry name" value="RelA_SpoT"/>
    <property type="match status" value="1"/>
</dbReference>
<comment type="caution">
    <text evidence="3">The sequence shown here is derived from an EMBL/GenBank/DDBJ whole genome shotgun (WGS) entry which is preliminary data.</text>
</comment>
<dbReference type="Gene3D" id="3.30.460.10">
    <property type="entry name" value="Beta Polymerase, domain 2"/>
    <property type="match status" value="1"/>
</dbReference>
<evidence type="ECO:0000313" key="3">
    <source>
        <dbReference type="EMBL" id="MCL2915849.1"/>
    </source>
</evidence>
<feature type="chain" id="PRO_5046702395" evidence="1">
    <location>
        <begin position="23"/>
        <end position="260"/>
    </location>
</feature>
<dbReference type="InterPro" id="IPR007685">
    <property type="entry name" value="RelA_SpoT"/>
</dbReference>
<name>A0ABT0NBJ1_9GAMM</name>
<evidence type="ECO:0000259" key="2">
    <source>
        <dbReference type="Pfam" id="PF04607"/>
    </source>
</evidence>
<evidence type="ECO:0000256" key="1">
    <source>
        <dbReference type="SAM" id="SignalP"/>
    </source>
</evidence>
<feature type="signal peptide" evidence="1">
    <location>
        <begin position="1"/>
        <end position="22"/>
    </location>
</feature>
<dbReference type="CDD" id="cd05399">
    <property type="entry name" value="NT_Rel-Spo_like"/>
    <property type="match status" value="1"/>
</dbReference>
<keyword evidence="4" id="KW-1185">Reference proteome</keyword>
<feature type="domain" description="RelA/SpoT" evidence="2">
    <location>
        <begin position="105"/>
        <end position="207"/>
    </location>
</feature>
<dbReference type="EMBL" id="JAKIKT010000009">
    <property type="protein sequence ID" value="MCL2915849.1"/>
    <property type="molecule type" value="Genomic_DNA"/>
</dbReference>
<dbReference type="Proteomes" id="UP001202831">
    <property type="component" value="Unassembled WGS sequence"/>
</dbReference>
<proteinExistence type="predicted"/>